<dbReference type="SMART" id="SM00710">
    <property type="entry name" value="PbH1"/>
    <property type="match status" value="7"/>
</dbReference>
<dbReference type="Pfam" id="PF14592">
    <property type="entry name" value="Chondroitinas_B"/>
    <property type="match status" value="1"/>
</dbReference>
<feature type="domain" description="Right handed beta helix" evidence="1">
    <location>
        <begin position="239"/>
        <end position="406"/>
    </location>
</feature>
<evidence type="ECO:0000313" key="2">
    <source>
        <dbReference type="EMBL" id="MDI6450423.1"/>
    </source>
</evidence>
<dbReference type="Pfam" id="PF13229">
    <property type="entry name" value="Beta_helix"/>
    <property type="match status" value="1"/>
</dbReference>
<dbReference type="RefSeq" id="WP_349245834.1">
    <property type="nucleotide sequence ID" value="NZ_JASCXX010000020.1"/>
</dbReference>
<organism evidence="2 3">
    <name type="scientific">Anaerobaca lacustris</name>
    <dbReference type="NCBI Taxonomy" id="3044600"/>
    <lineage>
        <taxon>Bacteria</taxon>
        <taxon>Pseudomonadati</taxon>
        <taxon>Planctomycetota</taxon>
        <taxon>Phycisphaerae</taxon>
        <taxon>Sedimentisphaerales</taxon>
        <taxon>Anaerobacaceae</taxon>
        <taxon>Anaerobaca</taxon>
    </lineage>
</organism>
<protein>
    <submittedName>
        <fullName evidence="2">Right-handed parallel beta-helix repeat-containing protein</fullName>
    </submittedName>
</protein>
<dbReference type="InterPro" id="IPR012334">
    <property type="entry name" value="Pectin_lyas_fold"/>
</dbReference>
<dbReference type="AlphaFoldDB" id="A0AAW6U3A8"/>
<accession>A0AAW6U3A8</accession>
<keyword evidence="3" id="KW-1185">Reference proteome</keyword>
<dbReference type="InterPro" id="IPR011050">
    <property type="entry name" value="Pectin_lyase_fold/virulence"/>
</dbReference>
<dbReference type="EMBL" id="JASCXX010000020">
    <property type="protein sequence ID" value="MDI6450423.1"/>
    <property type="molecule type" value="Genomic_DNA"/>
</dbReference>
<dbReference type="InterPro" id="IPR039513">
    <property type="entry name" value="PL-6"/>
</dbReference>
<dbReference type="Gene3D" id="2.160.20.10">
    <property type="entry name" value="Single-stranded right-handed beta-helix, Pectin lyase-like"/>
    <property type="match status" value="2"/>
</dbReference>
<dbReference type="SUPFAM" id="SSF51126">
    <property type="entry name" value="Pectin lyase-like"/>
    <property type="match status" value="1"/>
</dbReference>
<dbReference type="InterPro" id="IPR039448">
    <property type="entry name" value="Beta_helix"/>
</dbReference>
<evidence type="ECO:0000259" key="1">
    <source>
        <dbReference type="Pfam" id="PF13229"/>
    </source>
</evidence>
<dbReference type="PANTHER" id="PTHR36453:SF1">
    <property type="entry name" value="RIGHT HANDED BETA HELIX DOMAIN-CONTAINING PROTEIN"/>
    <property type="match status" value="1"/>
</dbReference>
<dbReference type="PANTHER" id="PTHR36453">
    <property type="entry name" value="SECRETED PROTEIN-RELATED"/>
    <property type="match status" value="1"/>
</dbReference>
<dbReference type="InterPro" id="IPR006626">
    <property type="entry name" value="PbH1"/>
</dbReference>
<gene>
    <name evidence="2" type="ORF">QJ522_15280</name>
</gene>
<proteinExistence type="predicted"/>
<dbReference type="Proteomes" id="UP001431776">
    <property type="component" value="Unassembled WGS sequence"/>
</dbReference>
<sequence length="571" mass="62664">MTGCRKPLDRLNCVLWGYLLLIVTAGGSLASARFWTVAPKEIPGIASDEQSRTIAEAVSRAQPGDTIVIHAGIYRESVRIDGSGSQDQPITIRATEGQTVILTGADRITDWTKEDSPNGDVCSTPWPHRFVSWNKNHTHPDDEFHRLIGRCEQVFVGGYPLRQVLERDKLTRGTFYVDLDAQRLFVCGYDDRDIAGNKVAVEASARDRILSVKGSHIIVQGLRFRYAANRAQQGAVEFAGNHITVKDCIFEYTNASGAQFTGENITVRNGTFQHNGQLGFGASRSHGLRMIGCTVRNNNTKGFDRGWEAGGNKICLARGVILEDSTFVANRGNGIWFDIGNEDCVVRNCLIADNEDAGIFYEISYGLHAHDNVIVGNGLADSPGAWGAAAGISLSSSPGCTIERNLLIGNKEGFSFREQQRSTPKIGGGSEPVWNHDQIVRHNVLAFNRDAQVWGWFDIGDERHWPKTMQSEQAGDRSLADLNLTFENNLYCPAAGQGLFHWGVTWKRHERYRTIEEVQTKLGLGQGSRITMVVFANPFGLDLRVPADSLAISMGCYPQGAVPAVQSGIGP</sequence>
<comment type="caution">
    <text evidence="2">The sequence shown here is derived from an EMBL/GenBank/DDBJ whole genome shotgun (WGS) entry which is preliminary data.</text>
</comment>
<reference evidence="2" key="1">
    <citation type="submission" date="2023-05" db="EMBL/GenBank/DDBJ databases">
        <title>Anaerotaeda fermentans gen. nov., sp. nov., a novel anaerobic planctomycete of the new family within the order Sedimentisphaerales isolated from Taman Peninsula, Russia.</title>
        <authorList>
            <person name="Khomyakova M.A."/>
            <person name="Merkel A.Y."/>
            <person name="Slobodkin A.I."/>
        </authorList>
    </citation>
    <scope>NUCLEOTIDE SEQUENCE</scope>
    <source>
        <strain evidence="2">M17dextr</strain>
    </source>
</reference>
<evidence type="ECO:0000313" key="3">
    <source>
        <dbReference type="Proteomes" id="UP001431776"/>
    </source>
</evidence>
<name>A0AAW6U3A8_9BACT</name>